<sequence length="100" mass="11735">MEFIFHEEQELVSPELSLTGLELISHTYFELFLAQLLKKAYSTFVLKGELPDCEANQLLKIIQVQQMDRPKLIGEKLALLKDSRIRLWNKCTVLIKIRKF</sequence>
<dbReference type="GO" id="GO:0016579">
    <property type="term" value="P:protein deubiquitination"/>
    <property type="evidence" value="ECO:0007669"/>
    <property type="project" value="InterPro"/>
</dbReference>
<keyword evidence="2" id="KW-1185">Reference proteome</keyword>
<dbReference type="Ensembl" id="ENSMODT00000085170.1">
    <property type="protein sequence ID" value="ENSMODP00000044865.1"/>
    <property type="gene ID" value="ENSMODG00000045176.1"/>
</dbReference>
<dbReference type="Gene3D" id="3.90.70.40">
    <property type="match status" value="1"/>
</dbReference>
<dbReference type="OMA" id="MESIFHK"/>
<dbReference type="AlphaFoldDB" id="A0A5F8GBH4"/>
<accession>A0A5F8GBH4</accession>
<evidence type="ECO:0000313" key="1">
    <source>
        <dbReference type="Ensembl" id="ENSMODP00000044865.1"/>
    </source>
</evidence>
<dbReference type="STRING" id="13616.ENSMODP00000044865"/>
<dbReference type="InParanoid" id="A0A5F8GBH4"/>
<dbReference type="PANTHER" id="PTHR14159">
    <property type="entry name" value="ATAXIN-3-RELATED"/>
    <property type="match status" value="1"/>
</dbReference>
<reference evidence="1" key="2">
    <citation type="submission" date="2025-08" db="UniProtKB">
        <authorList>
            <consortium name="Ensembl"/>
        </authorList>
    </citation>
    <scope>IDENTIFICATION</scope>
</reference>
<dbReference type="Proteomes" id="UP000002280">
    <property type="component" value="Chromosome 6"/>
</dbReference>
<evidence type="ECO:0000313" key="2">
    <source>
        <dbReference type="Proteomes" id="UP000002280"/>
    </source>
</evidence>
<name>A0A5F8GBH4_MONDO</name>
<dbReference type="PRINTS" id="PR01233">
    <property type="entry name" value="JOSEPHIN"/>
</dbReference>
<organism evidence="1 2">
    <name type="scientific">Monodelphis domestica</name>
    <name type="common">Gray short-tailed opossum</name>
    <dbReference type="NCBI Taxonomy" id="13616"/>
    <lineage>
        <taxon>Eukaryota</taxon>
        <taxon>Metazoa</taxon>
        <taxon>Chordata</taxon>
        <taxon>Craniata</taxon>
        <taxon>Vertebrata</taxon>
        <taxon>Euteleostomi</taxon>
        <taxon>Mammalia</taxon>
        <taxon>Metatheria</taxon>
        <taxon>Didelphimorphia</taxon>
        <taxon>Didelphidae</taxon>
        <taxon>Monodelphis</taxon>
    </lineage>
</organism>
<dbReference type="InterPro" id="IPR033865">
    <property type="entry name" value="Ataxin-3"/>
</dbReference>
<dbReference type="GO" id="GO:0004843">
    <property type="term" value="F:cysteine-type deubiquitinase activity"/>
    <property type="evidence" value="ECO:0007669"/>
    <property type="project" value="InterPro"/>
</dbReference>
<reference evidence="1" key="3">
    <citation type="submission" date="2025-09" db="UniProtKB">
        <authorList>
            <consortium name="Ensembl"/>
        </authorList>
    </citation>
    <scope>IDENTIFICATION</scope>
</reference>
<reference evidence="1 2" key="1">
    <citation type="journal article" date="2007" name="Nature">
        <title>Genome of the marsupial Monodelphis domestica reveals innovation in non-coding sequences.</title>
        <authorList>
            <person name="Mikkelsen T.S."/>
            <person name="Wakefield M.J."/>
            <person name="Aken B."/>
            <person name="Amemiya C.T."/>
            <person name="Chang J.L."/>
            <person name="Duke S."/>
            <person name="Garber M."/>
            <person name="Gentles A.J."/>
            <person name="Goodstadt L."/>
            <person name="Heger A."/>
            <person name="Jurka J."/>
            <person name="Kamal M."/>
            <person name="Mauceli E."/>
            <person name="Searle S.M."/>
            <person name="Sharpe T."/>
            <person name="Baker M.L."/>
            <person name="Batzer M.A."/>
            <person name="Benos P.V."/>
            <person name="Belov K."/>
            <person name="Clamp M."/>
            <person name="Cook A."/>
            <person name="Cuff J."/>
            <person name="Das R."/>
            <person name="Davidow L."/>
            <person name="Deakin J.E."/>
            <person name="Fazzari M.J."/>
            <person name="Glass J.L."/>
            <person name="Grabherr M."/>
            <person name="Greally J.M."/>
            <person name="Gu W."/>
            <person name="Hore T.A."/>
            <person name="Huttley G.A."/>
            <person name="Kleber M."/>
            <person name="Jirtle R.L."/>
            <person name="Koina E."/>
            <person name="Lee J.T."/>
            <person name="Mahony S."/>
            <person name="Marra M.A."/>
            <person name="Miller R.D."/>
            <person name="Nicholls R.D."/>
            <person name="Oda M."/>
            <person name="Papenfuss A.T."/>
            <person name="Parra Z.E."/>
            <person name="Pollock D.D."/>
            <person name="Ray D.A."/>
            <person name="Schein J.E."/>
            <person name="Speed T.P."/>
            <person name="Thompson K."/>
            <person name="VandeBerg J.L."/>
            <person name="Wade C.M."/>
            <person name="Walker J.A."/>
            <person name="Waters P.D."/>
            <person name="Webber C."/>
            <person name="Weidman J.R."/>
            <person name="Xie X."/>
            <person name="Zody M.C."/>
            <person name="Baldwin J."/>
            <person name="Abdouelleil A."/>
            <person name="Abdulkadir J."/>
            <person name="Abebe A."/>
            <person name="Abera B."/>
            <person name="Abreu J."/>
            <person name="Acer S.C."/>
            <person name="Aftuck L."/>
            <person name="Alexander A."/>
            <person name="An P."/>
            <person name="Anderson E."/>
            <person name="Anderson S."/>
            <person name="Arachi H."/>
            <person name="Azer M."/>
            <person name="Bachantsang P."/>
            <person name="Barry A."/>
            <person name="Bayul T."/>
            <person name="Berlin A."/>
            <person name="Bessette D."/>
            <person name="Bloom T."/>
            <person name="Bloom T."/>
            <person name="Boguslavskiy L."/>
            <person name="Bonnet C."/>
            <person name="Boukhgalter B."/>
            <person name="Bourzgui I."/>
            <person name="Brown A."/>
            <person name="Cahill P."/>
            <person name="Channer S."/>
            <person name="Cheshatsang Y."/>
            <person name="Chuda L."/>
            <person name="Citroen M."/>
            <person name="Collymore A."/>
            <person name="Cooke P."/>
            <person name="Costello M."/>
            <person name="D'Aco K."/>
            <person name="Daza R."/>
            <person name="De Haan G."/>
            <person name="DeGray S."/>
            <person name="DeMaso C."/>
            <person name="Dhargay N."/>
            <person name="Dooley K."/>
            <person name="Dooley E."/>
            <person name="Doricent M."/>
            <person name="Dorje P."/>
            <person name="Dorjee K."/>
            <person name="Dupes A."/>
            <person name="Elong R."/>
            <person name="Falk J."/>
            <person name="Farina A."/>
            <person name="Faro S."/>
            <person name="Ferguson D."/>
            <person name="Fisher S."/>
            <person name="Foley C.D."/>
            <person name="Franke A."/>
            <person name="Friedrich D."/>
            <person name="Gadbois L."/>
            <person name="Gearin G."/>
            <person name="Gearin C.R."/>
            <person name="Giannoukos G."/>
            <person name="Goode T."/>
            <person name="Graham J."/>
            <person name="Grandbois E."/>
            <person name="Grewal S."/>
            <person name="Gyaltsen K."/>
            <person name="Hafez N."/>
            <person name="Hagos B."/>
            <person name="Hall J."/>
            <person name="Henson C."/>
            <person name="Hollinger A."/>
            <person name="Honan T."/>
            <person name="Huard M.D."/>
            <person name="Hughes L."/>
            <person name="Hurhula B."/>
            <person name="Husby M.E."/>
            <person name="Kamat A."/>
            <person name="Kanga B."/>
            <person name="Kashin S."/>
            <person name="Khazanovich D."/>
            <person name="Kisner P."/>
            <person name="Lance K."/>
            <person name="Lara M."/>
            <person name="Lee W."/>
            <person name="Lennon N."/>
            <person name="Letendre F."/>
            <person name="LeVine R."/>
            <person name="Lipovsky A."/>
            <person name="Liu X."/>
            <person name="Liu J."/>
            <person name="Liu S."/>
            <person name="Lokyitsang T."/>
            <person name="Lokyitsang Y."/>
            <person name="Lubonja R."/>
            <person name="Lui A."/>
            <person name="MacDonald P."/>
            <person name="Magnisalis V."/>
            <person name="Maru K."/>
            <person name="Matthews C."/>
            <person name="McCusker W."/>
            <person name="McDonough S."/>
            <person name="Mehta T."/>
            <person name="Meldrim J."/>
            <person name="Meneus L."/>
            <person name="Mihai O."/>
            <person name="Mihalev A."/>
            <person name="Mihova T."/>
            <person name="Mittelman R."/>
            <person name="Mlenga V."/>
            <person name="Montmayeur A."/>
            <person name="Mulrain L."/>
            <person name="Navidi A."/>
            <person name="Naylor J."/>
            <person name="Negash T."/>
            <person name="Nguyen T."/>
            <person name="Nguyen N."/>
            <person name="Nicol R."/>
            <person name="Norbu C."/>
            <person name="Norbu N."/>
            <person name="Novod N."/>
            <person name="O'Neill B."/>
            <person name="Osman S."/>
            <person name="Markiewicz E."/>
            <person name="Oyono O.L."/>
            <person name="Patti C."/>
            <person name="Phunkhang P."/>
            <person name="Pierre F."/>
            <person name="Priest M."/>
            <person name="Raghuraman S."/>
            <person name="Rege F."/>
            <person name="Reyes R."/>
            <person name="Rise C."/>
            <person name="Rogov P."/>
            <person name="Ross K."/>
            <person name="Ryan E."/>
            <person name="Settipalli S."/>
            <person name="Shea T."/>
            <person name="Sherpa N."/>
            <person name="Shi L."/>
            <person name="Shih D."/>
            <person name="Sparrow T."/>
            <person name="Spaulding J."/>
            <person name="Stalker J."/>
            <person name="Stange-Thomann N."/>
            <person name="Stavropoulos S."/>
            <person name="Stone C."/>
            <person name="Strader C."/>
            <person name="Tesfaye S."/>
            <person name="Thomson T."/>
            <person name="Thoulutsang Y."/>
            <person name="Thoulutsang D."/>
            <person name="Topham K."/>
            <person name="Topping I."/>
            <person name="Tsamla T."/>
            <person name="Vassiliev H."/>
            <person name="Vo A."/>
            <person name="Wangchuk T."/>
            <person name="Wangdi T."/>
            <person name="Weiand M."/>
            <person name="Wilkinson J."/>
            <person name="Wilson A."/>
            <person name="Yadav S."/>
            <person name="Young G."/>
            <person name="Yu Q."/>
            <person name="Zembek L."/>
            <person name="Zhong D."/>
            <person name="Zimmer A."/>
            <person name="Zwirko Z."/>
            <person name="Jaffe D.B."/>
            <person name="Alvarez P."/>
            <person name="Brockman W."/>
            <person name="Butler J."/>
            <person name="Chin C."/>
            <person name="Gnerre S."/>
            <person name="MacCallum I."/>
            <person name="Graves J.A."/>
            <person name="Ponting C.P."/>
            <person name="Breen M."/>
            <person name="Samollow P.B."/>
            <person name="Lander E.S."/>
            <person name="Lindblad-Toh K."/>
        </authorList>
    </citation>
    <scope>NUCLEOTIDE SEQUENCE [LARGE SCALE GENOMIC DNA]</scope>
</reference>
<dbReference type="PANTHER" id="PTHR14159:SF0">
    <property type="entry name" value="ATAXIN-3-RELATED"/>
    <property type="match status" value="1"/>
</dbReference>
<protein>
    <submittedName>
        <fullName evidence="1">Uncharacterized protein</fullName>
    </submittedName>
</protein>
<proteinExistence type="predicted"/>